<dbReference type="AlphaFoldDB" id="A0AAN9JS78"/>
<dbReference type="GO" id="GO:0071555">
    <property type="term" value="P:cell wall organization"/>
    <property type="evidence" value="ECO:0007669"/>
    <property type="project" value="UniProtKB-KW"/>
</dbReference>
<evidence type="ECO:0000256" key="5">
    <source>
        <dbReference type="ARBA" id="ARBA00022801"/>
    </source>
</evidence>
<accession>A0AAN9JS78</accession>
<evidence type="ECO:0000313" key="11">
    <source>
        <dbReference type="EMBL" id="KAK7304510.1"/>
    </source>
</evidence>
<dbReference type="CDD" id="cd02176">
    <property type="entry name" value="GH16_XET"/>
    <property type="match status" value="1"/>
</dbReference>
<keyword evidence="5 9" id="KW-0378">Hydrolase</keyword>
<evidence type="ECO:0000259" key="10">
    <source>
        <dbReference type="PROSITE" id="PS51762"/>
    </source>
</evidence>
<keyword evidence="3 9" id="KW-0964">Secreted</keyword>
<keyword evidence="6" id="KW-1015">Disulfide bond</keyword>
<dbReference type="PANTHER" id="PTHR31062">
    <property type="entry name" value="XYLOGLUCAN ENDOTRANSGLUCOSYLASE/HYDROLASE PROTEIN 8-RELATED"/>
    <property type="match status" value="1"/>
</dbReference>
<dbReference type="GO" id="GO:0016762">
    <property type="term" value="F:xyloglucan:xyloglucosyl transferase activity"/>
    <property type="evidence" value="ECO:0007669"/>
    <property type="project" value="UniProtKB-EC"/>
</dbReference>
<gene>
    <name evidence="11" type="ORF">VNO77_42391</name>
</gene>
<dbReference type="GO" id="GO:0010411">
    <property type="term" value="P:xyloglucan metabolic process"/>
    <property type="evidence" value="ECO:0007669"/>
    <property type="project" value="InterPro"/>
</dbReference>
<dbReference type="PIRSF" id="PIRSF005604">
    <property type="entry name" value="XET"/>
    <property type="match status" value="1"/>
</dbReference>
<dbReference type="PROSITE" id="PS51762">
    <property type="entry name" value="GH16_2"/>
    <property type="match status" value="1"/>
</dbReference>
<reference evidence="11 12" key="1">
    <citation type="submission" date="2024-01" db="EMBL/GenBank/DDBJ databases">
        <title>The genomes of 5 underutilized Papilionoideae crops provide insights into root nodulation and disease resistanc.</title>
        <authorList>
            <person name="Jiang F."/>
        </authorList>
    </citation>
    <scope>NUCLEOTIDE SEQUENCE [LARGE SCALE GENOMIC DNA]</scope>
    <source>
        <strain evidence="11">LVBAO_FW01</strain>
        <tissue evidence="11">Leaves</tissue>
    </source>
</reference>
<feature type="chain" id="PRO_5042670874" description="Xyloglucan endotransglucosylase/hydrolase" evidence="9">
    <location>
        <begin position="27"/>
        <end position="279"/>
    </location>
</feature>
<proteinExistence type="inferred from homology"/>
<dbReference type="SUPFAM" id="SSF49899">
    <property type="entry name" value="Concanavalin A-like lectins/glucanases"/>
    <property type="match status" value="1"/>
</dbReference>
<keyword evidence="7 9" id="KW-0326">Glycosidase</keyword>
<dbReference type="Gene3D" id="2.60.120.200">
    <property type="match status" value="1"/>
</dbReference>
<evidence type="ECO:0000313" key="12">
    <source>
        <dbReference type="Proteomes" id="UP001367508"/>
    </source>
</evidence>
<keyword evidence="2 9" id="KW-0052">Apoplast</keyword>
<evidence type="ECO:0000256" key="9">
    <source>
        <dbReference type="RuleBase" id="RU361120"/>
    </source>
</evidence>
<dbReference type="InterPro" id="IPR000757">
    <property type="entry name" value="Beta-glucanase-like"/>
</dbReference>
<comment type="PTM">
    <text evidence="9">Contains at least one intrachain disulfide bond essential for its enzymatic activity.</text>
</comment>
<evidence type="ECO:0000256" key="6">
    <source>
        <dbReference type="ARBA" id="ARBA00023157"/>
    </source>
</evidence>
<dbReference type="GO" id="GO:0048046">
    <property type="term" value="C:apoplast"/>
    <property type="evidence" value="ECO:0007669"/>
    <property type="project" value="UniProtKB-SubCell"/>
</dbReference>
<comment type="function">
    <text evidence="9">Catalyzes xyloglucan endohydrolysis (XEH) and/or endotransglycosylation (XET). Cleaves and religates xyloglucan polymers, an essential constituent of the primary cell wall, and thereby participates in cell wall construction of growing tissues.</text>
</comment>
<evidence type="ECO:0000256" key="8">
    <source>
        <dbReference type="PIRSR" id="PIRSR005604-1"/>
    </source>
</evidence>
<keyword evidence="4 9" id="KW-0808">Transferase</keyword>
<feature type="domain" description="GH16" evidence="10">
    <location>
        <begin position="1"/>
        <end position="213"/>
    </location>
</feature>
<feature type="active site" description="Nucleophile" evidence="8">
    <location>
        <position position="104"/>
    </location>
</feature>
<feature type="signal peptide" evidence="9">
    <location>
        <begin position="1"/>
        <end position="26"/>
    </location>
</feature>
<feature type="active site" description="Proton donor" evidence="8">
    <location>
        <position position="108"/>
    </location>
</feature>
<dbReference type="Pfam" id="PF06955">
    <property type="entry name" value="XET_C"/>
    <property type="match status" value="1"/>
</dbReference>
<dbReference type="GO" id="GO:0004553">
    <property type="term" value="F:hydrolase activity, hydrolyzing O-glycosyl compounds"/>
    <property type="evidence" value="ECO:0007669"/>
    <property type="project" value="InterPro"/>
</dbReference>
<comment type="subcellular location">
    <subcellularLocation>
        <location evidence="9">Secreted</location>
        <location evidence="9">Cell wall</location>
    </subcellularLocation>
    <subcellularLocation>
        <location evidence="9">Secreted</location>
        <location evidence="9">Extracellular space</location>
        <location evidence="9">Apoplast</location>
    </subcellularLocation>
</comment>
<organism evidence="11 12">
    <name type="scientific">Canavalia gladiata</name>
    <name type="common">Sword bean</name>
    <name type="synonym">Dolichos gladiatus</name>
    <dbReference type="NCBI Taxonomy" id="3824"/>
    <lineage>
        <taxon>Eukaryota</taxon>
        <taxon>Viridiplantae</taxon>
        <taxon>Streptophyta</taxon>
        <taxon>Embryophyta</taxon>
        <taxon>Tracheophyta</taxon>
        <taxon>Spermatophyta</taxon>
        <taxon>Magnoliopsida</taxon>
        <taxon>eudicotyledons</taxon>
        <taxon>Gunneridae</taxon>
        <taxon>Pentapetalae</taxon>
        <taxon>rosids</taxon>
        <taxon>fabids</taxon>
        <taxon>Fabales</taxon>
        <taxon>Fabaceae</taxon>
        <taxon>Papilionoideae</taxon>
        <taxon>50 kb inversion clade</taxon>
        <taxon>NPAAA clade</taxon>
        <taxon>indigoferoid/millettioid clade</taxon>
        <taxon>Phaseoleae</taxon>
        <taxon>Canavalia</taxon>
    </lineage>
</organism>
<evidence type="ECO:0000256" key="7">
    <source>
        <dbReference type="ARBA" id="ARBA00023295"/>
    </source>
</evidence>
<sequence>MISDMRSHIFVFLLFLVAHVVLIARGEISFDQNYMVTFGGDHVTFINPGNEIQLSLDNYTGSGFGSKMTYGSGFFHQRIKVPGRNSAGVVTAFYLTSQGPKHDELDFEFLGSVEGKPIILQTNIFTADIGGREQRIHLWFDPTANFHDYAILWNQHQIVFYVDNIPIRVYKNKSNVGVAYPSKPMKIQASLWNGAWSSDTKINWSYAPFKANYQGFDVSGCQVQSANCASVLYWWNGQKYWQLDPIQQRRYEMIKKKYMVVDYCNDKKRYPQPPLECLP</sequence>
<dbReference type="GO" id="GO:0042546">
    <property type="term" value="P:cell wall biogenesis"/>
    <property type="evidence" value="ECO:0007669"/>
    <property type="project" value="InterPro"/>
</dbReference>
<keyword evidence="9" id="KW-0732">Signal</keyword>
<comment type="caution">
    <text evidence="11">The sequence shown here is derived from an EMBL/GenBank/DDBJ whole genome shotgun (WGS) entry which is preliminary data.</text>
</comment>
<comment type="similarity">
    <text evidence="9">Belongs to the glycosyl hydrolase 16 family.</text>
</comment>
<dbReference type="Pfam" id="PF00722">
    <property type="entry name" value="Glyco_hydro_16"/>
    <property type="match status" value="1"/>
</dbReference>
<evidence type="ECO:0000256" key="1">
    <source>
        <dbReference type="ARBA" id="ARBA00022512"/>
    </source>
</evidence>
<dbReference type="InterPro" id="IPR013320">
    <property type="entry name" value="ConA-like_dom_sf"/>
</dbReference>
<keyword evidence="1 9" id="KW-0134">Cell wall</keyword>
<protein>
    <recommendedName>
        <fullName evidence="9">Xyloglucan endotransglucosylase/hydrolase</fullName>
        <ecNumber evidence="9">2.4.1.207</ecNumber>
    </recommendedName>
</protein>
<evidence type="ECO:0000256" key="3">
    <source>
        <dbReference type="ARBA" id="ARBA00022525"/>
    </source>
</evidence>
<dbReference type="InterPro" id="IPR016455">
    <property type="entry name" value="XTH"/>
</dbReference>
<dbReference type="EMBL" id="JAYMYQ010000011">
    <property type="protein sequence ID" value="KAK7304510.1"/>
    <property type="molecule type" value="Genomic_DNA"/>
</dbReference>
<name>A0AAN9JS78_CANGL</name>
<dbReference type="Proteomes" id="UP001367508">
    <property type="component" value="Unassembled WGS sequence"/>
</dbReference>
<dbReference type="EC" id="2.4.1.207" evidence="9"/>
<keyword evidence="12" id="KW-1185">Reference proteome</keyword>
<evidence type="ECO:0000256" key="2">
    <source>
        <dbReference type="ARBA" id="ARBA00022523"/>
    </source>
</evidence>
<evidence type="ECO:0000256" key="4">
    <source>
        <dbReference type="ARBA" id="ARBA00022679"/>
    </source>
</evidence>
<dbReference type="InterPro" id="IPR044791">
    <property type="entry name" value="Beta-glucanase/XTH"/>
</dbReference>
<keyword evidence="9" id="KW-0961">Cell wall biogenesis/degradation</keyword>
<dbReference type="InterPro" id="IPR010713">
    <property type="entry name" value="XET_C"/>
</dbReference>